<organism evidence="2 3">
    <name type="scientific">Phaseolus angularis</name>
    <name type="common">Azuki bean</name>
    <name type="synonym">Vigna angularis</name>
    <dbReference type="NCBI Taxonomy" id="3914"/>
    <lineage>
        <taxon>Eukaryota</taxon>
        <taxon>Viridiplantae</taxon>
        <taxon>Streptophyta</taxon>
        <taxon>Embryophyta</taxon>
        <taxon>Tracheophyta</taxon>
        <taxon>Spermatophyta</taxon>
        <taxon>Magnoliopsida</taxon>
        <taxon>eudicotyledons</taxon>
        <taxon>Gunneridae</taxon>
        <taxon>Pentapetalae</taxon>
        <taxon>rosids</taxon>
        <taxon>fabids</taxon>
        <taxon>Fabales</taxon>
        <taxon>Fabaceae</taxon>
        <taxon>Papilionoideae</taxon>
        <taxon>50 kb inversion clade</taxon>
        <taxon>NPAAA clade</taxon>
        <taxon>indigoferoid/millettioid clade</taxon>
        <taxon>Phaseoleae</taxon>
        <taxon>Vigna</taxon>
    </lineage>
</organism>
<reference evidence="2 3" key="1">
    <citation type="submission" date="2020-05" db="EMBL/GenBank/DDBJ databases">
        <title>Vigna angularis (adzuki bean) Var. LongXiaoDou No. 4 denovo assembly.</title>
        <authorList>
            <person name="Xiang H."/>
        </authorList>
    </citation>
    <scope>NUCLEOTIDE SEQUENCE [LARGE SCALE GENOMIC DNA]</scope>
    <source>
        <tissue evidence="2">Leaf</tissue>
    </source>
</reference>
<evidence type="ECO:0000313" key="2">
    <source>
        <dbReference type="EMBL" id="KAG2400634.1"/>
    </source>
</evidence>
<dbReference type="OrthoDB" id="1858881at2759"/>
<name>A0A8T0KLS3_PHAAN</name>
<dbReference type="Proteomes" id="UP000743370">
    <property type="component" value="Unassembled WGS sequence"/>
</dbReference>
<dbReference type="PANTHER" id="PTHR33872:SF2">
    <property type="entry name" value="DNA POLYMERASE EPSILON CATALYTIC SUBUNIT A"/>
    <property type="match status" value="1"/>
</dbReference>
<comment type="caution">
    <text evidence="2">The sequence shown here is derived from an EMBL/GenBank/DDBJ whole genome shotgun (WGS) entry which is preliminary data.</text>
</comment>
<evidence type="ECO:0000256" key="1">
    <source>
        <dbReference type="SAM" id="MobiDB-lite"/>
    </source>
</evidence>
<proteinExistence type="predicted"/>
<dbReference type="AlphaFoldDB" id="A0A8T0KLS3"/>
<dbReference type="PANTHER" id="PTHR33872">
    <property type="entry name" value="DNA POLYMERASE EPSILON CATALYTIC SUBUNIT A"/>
    <property type="match status" value="1"/>
</dbReference>
<sequence>MGSLMPGWDSPTLDPESASIERNRSLTKQQIDAYWRTKEKTDCKLSETIQDSENSGMSCTVVKNRIEKPLDRDVDEKSLKFVKKSYWWTMSSSAFLNERPLIEASSNNYASQFHVANMR</sequence>
<evidence type="ECO:0000313" key="3">
    <source>
        <dbReference type="Proteomes" id="UP000743370"/>
    </source>
</evidence>
<dbReference type="EMBL" id="JABFOF010000004">
    <property type="protein sequence ID" value="KAG2400634.1"/>
    <property type="molecule type" value="Genomic_DNA"/>
</dbReference>
<protein>
    <submittedName>
        <fullName evidence="2">Uncharacterized protein</fullName>
    </submittedName>
</protein>
<feature type="region of interest" description="Disordered" evidence="1">
    <location>
        <begin position="1"/>
        <end position="25"/>
    </location>
</feature>
<accession>A0A8T0KLS3</accession>
<gene>
    <name evidence="2" type="ORF">HKW66_Vig0095120</name>
</gene>